<dbReference type="PANTHER" id="PTHR22911">
    <property type="entry name" value="ACYL-MALONYL CONDENSING ENZYME-RELATED"/>
    <property type="match status" value="1"/>
</dbReference>
<dbReference type="SUPFAM" id="SSF103481">
    <property type="entry name" value="Multidrug resistance efflux transporter EmrE"/>
    <property type="match status" value="2"/>
</dbReference>
<name>A0A6S6TYF8_9BACT</name>
<proteinExistence type="predicted"/>
<dbReference type="EMBL" id="CACVAR010000371">
    <property type="protein sequence ID" value="CAA6824475.1"/>
    <property type="molecule type" value="Genomic_DNA"/>
</dbReference>
<dbReference type="InterPro" id="IPR037185">
    <property type="entry name" value="EmrE-like"/>
</dbReference>
<feature type="transmembrane region" description="Helical" evidence="1">
    <location>
        <begin position="213"/>
        <end position="231"/>
    </location>
</feature>
<feature type="transmembrane region" description="Helical" evidence="1">
    <location>
        <begin position="63"/>
        <end position="83"/>
    </location>
</feature>
<dbReference type="AlphaFoldDB" id="A0A6S6TYF8"/>
<feature type="transmembrane region" description="Helical" evidence="1">
    <location>
        <begin position="264"/>
        <end position="280"/>
    </location>
</feature>
<protein>
    <submittedName>
        <fullName evidence="3">Permease of the drug/metabolite transporter (DMT) superfamily</fullName>
    </submittedName>
</protein>
<dbReference type="PANTHER" id="PTHR22911:SF137">
    <property type="entry name" value="SOLUTE CARRIER FAMILY 35 MEMBER G2-RELATED"/>
    <property type="match status" value="1"/>
</dbReference>
<gene>
    <name evidence="3" type="ORF">HELGO_WM24566</name>
</gene>
<sequence>MLENINYVYLAILSAFFASISNVLVKSILSTVSSKDILGINFMIMGVILLLFSPLFFQLKFSFFVIGILISIIVIDTFANYYYFRALEKAEASIVTPLLSLAPVFTFIFAWLFLDDKVSFFNFFIAIIIMMVTIAFSTDFSKFKFFLSQTLFPAILSSVLFGLSAIPSKYLLSNEMINVLTLYEIRAISIGFIAFFIFGTGRKVLKVEHYKKLFIRSFFVMGKWFFLYYALKKGSAGLTMTLANITPIFVFILSLIFLQEKFTLKKILAIISIVILIYIIN</sequence>
<dbReference type="InterPro" id="IPR000620">
    <property type="entry name" value="EamA_dom"/>
</dbReference>
<reference evidence="3" key="1">
    <citation type="submission" date="2020-01" db="EMBL/GenBank/DDBJ databases">
        <authorList>
            <person name="Meier V. D."/>
            <person name="Meier V D."/>
        </authorList>
    </citation>
    <scope>NUCLEOTIDE SEQUENCE</scope>
    <source>
        <strain evidence="3">HLG_WM_MAG_03</strain>
    </source>
</reference>
<dbReference type="Pfam" id="PF00892">
    <property type="entry name" value="EamA"/>
    <property type="match status" value="2"/>
</dbReference>
<accession>A0A6S6TYF8</accession>
<feature type="transmembrane region" description="Helical" evidence="1">
    <location>
        <begin position="237"/>
        <end position="257"/>
    </location>
</feature>
<dbReference type="GO" id="GO:0016020">
    <property type="term" value="C:membrane"/>
    <property type="evidence" value="ECO:0007669"/>
    <property type="project" value="InterPro"/>
</dbReference>
<feature type="transmembrane region" description="Helical" evidence="1">
    <location>
        <begin position="37"/>
        <end position="57"/>
    </location>
</feature>
<evidence type="ECO:0000256" key="1">
    <source>
        <dbReference type="SAM" id="Phobius"/>
    </source>
</evidence>
<keyword evidence="1" id="KW-0472">Membrane</keyword>
<keyword evidence="1" id="KW-1133">Transmembrane helix</keyword>
<keyword evidence="1" id="KW-0812">Transmembrane</keyword>
<evidence type="ECO:0000259" key="2">
    <source>
        <dbReference type="Pfam" id="PF00892"/>
    </source>
</evidence>
<feature type="domain" description="EamA" evidence="2">
    <location>
        <begin position="8"/>
        <end position="134"/>
    </location>
</feature>
<feature type="transmembrane region" description="Helical" evidence="1">
    <location>
        <begin position="6"/>
        <end position="25"/>
    </location>
</feature>
<feature type="transmembrane region" description="Helical" evidence="1">
    <location>
        <begin position="150"/>
        <end position="168"/>
    </location>
</feature>
<feature type="transmembrane region" description="Helical" evidence="1">
    <location>
        <begin position="180"/>
        <end position="201"/>
    </location>
</feature>
<feature type="domain" description="EamA" evidence="2">
    <location>
        <begin position="154"/>
        <end position="280"/>
    </location>
</feature>
<feature type="transmembrane region" description="Helical" evidence="1">
    <location>
        <begin position="95"/>
        <end position="114"/>
    </location>
</feature>
<organism evidence="3">
    <name type="scientific">uncultured Sulfurovum sp</name>
    <dbReference type="NCBI Taxonomy" id="269237"/>
    <lineage>
        <taxon>Bacteria</taxon>
        <taxon>Pseudomonadati</taxon>
        <taxon>Campylobacterota</taxon>
        <taxon>Epsilonproteobacteria</taxon>
        <taxon>Campylobacterales</taxon>
        <taxon>Sulfurovaceae</taxon>
        <taxon>Sulfurovum</taxon>
        <taxon>environmental samples</taxon>
    </lineage>
</organism>
<feature type="transmembrane region" description="Helical" evidence="1">
    <location>
        <begin position="120"/>
        <end position="138"/>
    </location>
</feature>
<evidence type="ECO:0000313" key="3">
    <source>
        <dbReference type="EMBL" id="CAA6824475.1"/>
    </source>
</evidence>